<keyword evidence="4 7" id="KW-0812">Transmembrane</keyword>
<comment type="similarity">
    <text evidence="2 7">Belongs to the ExbD/TolR family.</text>
</comment>
<dbReference type="PANTHER" id="PTHR30558:SF3">
    <property type="entry name" value="BIOPOLYMER TRANSPORT PROTEIN EXBD-RELATED"/>
    <property type="match status" value="1"/>
</dbReference>
<dbReference type="InterPro" id="IPR003400">
    <property type="entry name" value="ExbD"/>
</dbReference>
<keyword evidence="7" id="KW-0813">Transport</keyword>
<dbReference type="Proteomes" id="UP000029556">
    <property type="component" value="Unassembled WGS sequence"/>
</dbReference>
<gene>
    <name evidence="9" type="ORF">HMPREF2137_09005</name>
</gene>
<dbReference type="EMBL" id="JRNN01000073">
    <property type="protein sequence ID" value="KGF34068.1"/>
    <property type="molecule type" value="Genomic_DNA"/>
</dbReference>
<dbReference type="Pfam" id="PF02472">
    <property type="entry name" value="ExbD"/>
    <property type="match status" value="1"/>
</dbReference>
<organism evidence="9 10">
    <name type="scientific">Hoylesella buccalis DNF00853</name>
    <dbReference type="NCBI Taxonomy" id="1401074"/>
    <lineage>
        <taxon>Bacteria</taxon>
        <taxon>Pseudomonadati</taxon>
        <taxon>Bacteroidota</taxon>
        <taxon>Bacteroidia</taxon>
        <taxon>Bacteroidales</taxon>
        <taxon>Prevotellaceae</taxon>
        <taxon>Hoylesella</taxon>
    </lineage>
</organism>
<evidence type="ECO:0000256" key="4">
    <source>
        <dbReference type="ARBA" id="ARBA00022692"/>
    </source>
</evidence>
<proteinExistence type="inferred from homology"/>
<dbReference type="PANTHER" id="PTHR30558">
    <property type="entry name" value="EXBD MEMBRANE COMPONENT OF PMF-DRIVEN MACROMOLECULE IMPORT SYSTEM"/>
    <property type="match status" value="1"/>
</dbReference>
<reference evidence="9 10" key="1">
    <citation type="submission" date="2014-07" db="EMBL/GenBank/DDBJ databases">
        <authorList>
            <person name="McCorrison J."/>
            <person name="Sanka R."/>
            <person name="Torralba M."/>
            <person name="Gillis M."/>
            <person name="Haft D.H."/>
            <person name="Methe B."/>
            <person name="Sutton G."/>
            <person name="Nelson K.E."/>
        </authorList>
    </citation>
    <scope>NUCLEOTIDE SEQUENCE [LARGE SCALE GENOMIC DNA]</scope>
    <source>
        <strain evidence="9 10">DNF00853</strain>
    </source>
</reference>
<protein>
    <submittedName>
        <fullName evidence="9">Membrane protein</fullName>
    </submittedName>
</protein>
<keyword evidence="3" id="KW-1003">Cell membrane</keyword>
<dbReference type="AlphaFoldDB" id="A0A095ZH93"/>
<dbReference type="GO" id="GO:0022857">
    <property type="term" value="F:transmembrane transporter activity"/>
    <property type="evidence" value="ECO:0007669"/>
    <property type="project" value="InterPro"/>
</dbReference>
<evidence type="ECO:0000313" key="10">
    <source>
        <dbReference type="Proteomes" id="UP000029556"/>
    </source>
</evidence>
<dbReference type="GO" id="GO:0005886">
    <property type="term" value="C:plasma membrane"/>
    <property type="evidence" value="ECO:0007669"/>
    <property type="project" value="UniProtKB-SubCell"/>
</dbReference>
<dbReference type="OrthoDB" id="9801500at2"/>
<keyword evidence="5 8" id="KW-1133">Transmembrane helix</keyword>
<name>A0A095ZH93_9BACT</name>
<evidence type="ECO:0000256" key="5">
    <source>
        <dbReference type="ARBA" id="ARBA00022989"/>
    </source>
</evidence>
<dbReference type="RefSeq" id="WP_036873689.1">
    <property type="nucleotide sequence ID" value="NZ_JRNN01000073.1"/>
</dbReference>
<comment type="caution">
    <text evidence="9">The sequence shown here is derived from an EMBL/GenBank/DDBJ whole genome shotgun (WGS) entry which is preliminary data.</text>
</comment>
<evidence type="ECO:0000256" key="6">
    <source>
        <dbReference type="ARBA" id="ARBA00023136"/>
    </source>
</evidence>
<keyword evidence="6 8" id="KW-0472">Membrane</keyword>
<accession>A0A095ZH93</accession>
<evidence type="ECO:0000256" key="3">
    <source>
        <dbReference type="ARBA" id="ARBA00022475"/>
    </source>
</evidence>
<evidence type="ECO:0000256" key="8">
    <source>
        <dbReference type="SAM" id="Phobius"/>
    </source>
</evidence>
<feature type="transmembrane region" description="Helical" evidence="8">
    <location>
        <begin position="12"/>
        <end position="31"/>
    </location>
</feature>
<evidence type="ECO:0000313" key="9">
    <source>
        <dbReference type="EMBL" id="KGF34068.1"/>
    </source>
</evidence>
<comment type="subcellular location">
    <subcellularLocation>
        <location evidence="1">Cell membrane</location>
        <topology evidence="1">Single-pass membrane protein</topology>
    </subcellularLocation>
    <subcellularLocation>
        <location evidence="7">Cell membrane</location>
        <topology evidence="7">Single-pass type II membrane protein</topology>
    </subcellularLocation>
</comment>
<evidence type="ECO:0000256" key="7">
    <source>
        <dbReference type="RuleBase" id="RU003879"/>
    </source>
</evidence>
<evidence type="ECO:0000256" key="2">
    <source>
        <dbReference type="ARBA" id="ARBA00005811"/>
    </source>
</evidence>
<dbReference type="GO" id="GO:0015031">
    <property type="term" value="P:protein transport"/>
    <property type="evidence" value="ECO:0007669"/>
    <property type="project" value="UniProtKB-KW"/>
</dbReference>
<keyword evidence="7" id="KW-0653">Protein transport</keyword>
<evidence type="ECO:0000256" key="1">
    <source>
        <dbReference type="ARBA" id="ARBA00004162"/>
    </source>
</evidence>
<sequence length="176" mass="20255">MLIRKRRHDIPGLNTTSTADISFMLLIFFLVTTSMDVDKGLRRQLPPAQQEKIEQESLVDKGKLMELKITEGNTLLLNGQPINRDELRIRTEEFITRVGKEHLISISASPEAAYETYFNLQNELMTAYKNVRNRLARQRYGQALEACNEAQRNVILEQCPQRIAETYQTSEEGTKP</sequence>